<comment type="subcellular location">
    <subcellularLocation>
        <location evidence="1">Membrane</location>
        <topology evidence="1">Multi-pass membrane protein</topology>
    </subcellularLocation>
</comment>
<feature type="transmembrane region" description="Helical" evidence="8">
    <location>
        <begin position="458"/>
        <end position="476"/>
    </location>
</feature>
<feature type="transmembrane region" description="Helical" evidence="8">
    <location>
        <begin position="224"/>
        <end position="247"/>
    </location>
</feature>
<keyword evidence="11" id="KW-1185">Reference proteome</keyword>
<gene>
    <name evidence="10" type="ORF">E0L32_007551</name>
</gene>
<dbReference type="RefSeq" id="XP_030993525.1">
    <property type="nucleotide sequence ID" value="XM_031142307.1"/>
</dbReference>
<dbReference type="GO" id="GO:0022857">
    <property type="term" value="F:transmembrane transporter activity"/>
    <property type="evidence" value="ECO:0007669"/>
    <property type="project" value="InterPro"/>
</dbReference>
<organism evidence="10 11">
    <name type="scientific">Thyridium curvatum</name>
    <dbReference type="NCBI Taxonomy" id="1093900"/>
    <lineage>
        <taxon>Eukaryota</taxon>
        <taxon>Fungi</taxon>
        <taxon>Dikarya</taxon>
        <taxon>Ascomycota</taxon>
        <taxon>Pezizomycotina</taxon>
        <taxon>Sordariomycetes</taxon>
        <taxon>Sordariomycetidae</taxon>
        <taxon>Thyridiales</taxon>
        <taxon>Thyridiaceae</taxon>
        <taxon>Thyridium</taxon>
    </lineage>
</organism>
<dbReference type="InParanoid" id="A0A507AZE8"/>
<name>A0A507AZE8_9PEZI</name>
<dbReference type="InterPro" id="IPR011701">
    <property type="entry name" value="MFS"/>
</dbReference>
<dbReference type="EMBL" id="SKBQ01000046">
    <property type="protein sequence ID" value="TPX11814.1"/>
    <property type="molecule type" value="Genomic_DNA"/>
</dbReference>
<protein>
    <recommendedName>
        <fullName evidence="9">Major facilitator superfamily (MFS) profile domain-containing protein</fullName>
    </recommendedName>
</protein>
<feature type="transmembrane region" description="Helical" evidence="8">
    <location>
        <begin position="421"/>
        <end position="438"/>
    </location>
</feature>
<sequence>METPVEDTEKAHPVGVKDGSVDSREGPAAKRPLSKRILAVVWDSLDKTPEERSFIAKIDWWILSYCCIAYFVKYLDQTNVSNAYVSGMKEDLNMTGNDLNYLTTYWNIGYILGQVPSQLMLTKIRPSIWLPSLELIWGFLVMGMAGAKNVETLYALRFFVGLLEASAYPGIMTLLGNWYTPMELGKRACIFQASSSAAQMFSGKVRYLQAALYSGMNGKAGLAAWKWLFIFDGIIGVPIALYGYWAIPDAPTSSKARWLKPKDRDMAVGRMERVGRAPMKRLTWRIIREIFTQWPVYLFCTMFICHVLGIRIYSYMNLWLKSTKLYSTEQVNLIPTAGYGLQIFFTLSYAWSSDAIGKRWPIIIIACIVAMIGTIILSVWPSSNIPAMMVGWLLTFCETGAGALIITWINEICSHSAEHRAVIIGIVETAAFTFQAWVPLLAYNTGQAPKFKIGYEMATMFFALELLLTVLGWWLVKKYPPGSKPEVTPVLEDGEVDAGM</sequence>
<feature type="domain" description="Major facilitator superfamily (MFS) profile" evidence="9">
    <location>
        <begin position="62"/>
        <end position="480"/>
    </location>
</feature>
<dbReference type="AlphaFoldDB" id="A0A507AZE8"/>
<feature type="transmembrane region" description="Helical" evidence="8">
    <location>
        <begin position="294"/>
        <end position="313"/>
    </location>
</feature>
<keyword evidence="5 8" id="KW-0472">Membrane</keyword>
<dbReference type="InterPro" id="IPR036259">
    <property type="entry name" value="MFS_trans_sf"/>
</dbReference>
<keyword evidence="2" id="KW-0813">Transport</keyword>
<dbReference type="PANTHER" id="PTHR43791">
    <property type="entry name" value="PERMEASE-RELATED"/>
    <property type="match status" value="1"/>
</dbReference>
<feature type="transmembrane region" description="Helical" evidence="8">
    <location>
        <begin position="363"/>
        <end position="383"/>
    </location>
</feature>
<dbReference type="GO" id="GO:0016020">
    <property type="term" value="C:membrane"/>
    <property type="evidence" value="ECO:0007669"/>
    <property type="project" value="UniProtKB-SubCell"/>
</dbReference>
<feature type="transmembrane region" description="Helical" evidence="8">
    <location>
        <begin position="154"/>
        <end position="175"/>
    </location>
</feature>
<keyword evidence="4 8" id="KW-1133">Transmembrane helix</keyword>
<dbReference type="Proteomes" id="UP000319257">
    <property type="component" value="Unassembled WGS sequence"/>
</dbReference>
<dbReference type="GeneID" id="41974998"/>
<dbReference type="SUPFAM" id="SSF103473">
    <property type="entry name" value="MFS general substrate transporter"/>
    <property type="match status" value="1"/>
</dbReference>
<feature type="transmembrane region" description="Helical" evidence="8">
    <location>
        <begin position="333"/>
        <end position="351"/>
    </location>
</feature>
<reference evidence="10 11" key="1">
    <citation type="submission" date="2019-06" db="EMBL/GenBank/DDBJ databases">
        <title>Draft genome sequence of the filamentous fungus Phialemoniopsis curvata isolated from diesel fuel.</title>
        <authorList>
            <person name="Varaljay V.A."/>
            <person name="Lyon W.J."/>
            <person name="Crouch A.L."/>
            <person name="Drake C.E."/>
            <person name="Hollomon J.M."/>
            <person name="Nadeau L.J."/>
            <person name="Nunn H.S."/>
            <person name="Stevenson B.S."/>
            <person name="Bojanowski C.L."/>
            <person name="Crookes-Goodson W.J."/>
        </authorList>
    </citation>
    <scope>NUCLEOTIDE SEQUENCE [LARGE SCALE GENOMIC DNA]</scope>
    <source>
        <strain evidence="10 11">D216</strain>
    </source>
</reference>
<evidence type="ECO:0000313" key="10">
    <source>
        <dbReference type="EMBL" id="TPX11814.1"/>
    </source>
</evidence>
<comment type="caution">
    <text evidence="10">The sequence shown here is derived from an EMBL/GenBank/DDBJ whole genome shotgun (WGS) entry which is preliminary data.</text>
</comment>
<feature type="transmembrane region" description="Helical" evidence="8">
    <location>
        <begin position="389"/>
        <end position="409"/>
    </location>
</feature>
<accession>A0A507AZE8</accession>
<proteinExistence type="inferred from homology"/>
<evidence type="ECO:0000256" key="5">
    <source>
        <dbReference type="ARBA" id="ARBA00023136"/>
    </source>
</evidence>
<evidence type="ECO:0000256" key="4">
    <source>
        <dbReference type="ARBA" id="ARBA00022989"/>
    </source>
</evidence>
<dbReference type="PROSITE" id="PS50850">
    <property type="entry name" value="MFS"/>
    <property type="match status" value="1"/>
</dbReference>
<dbReference type="InterPro" id="IPR020846">
    <property type="entry name" value="MFS_dom"/>
</dbReference>
<evidence type="ECO:0000256" key="1">
    <source>
        <dbReference type="ARBA" id="ARBA00004141"/>
    </source>
</evidence>
<evidence type="ECO:0000256" key="2">
    <source>
        <dbReference type="ARBA" id="ARBA00022448"/>
    </source>
</evidence>
<feature type="region of interest" description="Disordered" evidence="7">
    <location>
        <begin position="1"/>
        <end position="28"/>
    </location>
</feature>
<feature type="transmembrane region" description="Helical" evidence="8">
    <location>
        <begin position="128"/>
        <end position="147"/>
    </location>
</feature>
<dbReference type="FunCoup" id="A0A507AZE8">
    <property type="interactions" value="29"/>
</dbReference>
<evidence type="ECO:0000256" key="6">
    <source>
        <dbReference type="ARBA" id="ARBA00037968"/>
    </source>
</evidence>
<evidence type="ECO:0000313" key="11">
    <source>
        <dbReference type="Proteomes" id="UP000319257"/>
    </source>
</evidence>
<feature type="compositionally biased region" description="Basic and acidic residues" evidence="7">
    <location>
        <begin position="19"/>
        <end position="28"/>
    </location>
</feature>
<dbReference type="Gene3D" id="1.20.1250.20">
    <property type="entry name" value="MFS general substrate transporter like domains"/>
    <property type="match status" value="2"/>
</dbReference>
<dbReference type="FunFam" id="1.20.1250.20:FF:000065">
    <property type="entry name" value="Putative MFS pantothenate transporter"/>
    <property type="match status" value="1"/>
</dbReference>
<keyword evidence="3 8" id="KW-0812">Transmembrane</keyword>
<evidence type="ECO:0000259" key="9">
    <source>
        <dbReference type="PROSITE" id="PS50850"/>
    </source>
</evidence>
<evidence type="ECO:0000256" key="3">
    <source>
        <dbReference type="ARBA" id="ARBA00022692"/>
    </source>
</evidence>
<evidence type="ECO:0000256" key="8">
    <source>
        <dbReference type="SAM" id="Phobius"/>
    </source>
</evidence>
<dbReference type="Pfam" id="PF07690">
    <property type="entry name" value="MFS_1"/>
    <property type="match status" value="1"/>
</dbReference>
<dbReference type="PANTHER" id="PTHR43791:SF39">
    <property type="entry name" value="TRANSPORTER LIZ1_SEO1, PUTATIVE (AFU_ORTHOLOGUE AFUA_3G00980)-RELATED"/>
    <property type="match status" value="1"/>
</dbReference>
<evidence type="ECO:0000256" key="7">
    <source>
        <dbReference type="SAM" id="MobiDB-lite"/>
    </source>
</evidence>
<dbReference type="OrthoDB" id="3639251at2759"/>
<comment type="similarity">
    <text evidence="6">Belongs to the major facilitator superfamily. Allantoate permease family.</text>
</comment>